<name>A0A0G4LBF4_VERLO</name>
<evidence type="ECO:0000313" key="7">
    <source>
        <dbReference type="Proteomes" id="UP000044602"/>
    </source>
</evidence>
<dbReference type="PROSITE" id="PS00463">
    <property type="entry name" value="ZN2_CY6_FUNGAL_1"/>
    <property type="match status" value="1"/>
</dbReference>
<dbReference type="Pfam" id="PF00172">
    <property type="entry name" value="Zn_clus"/>
    <property type="match status" value="1"/>
</dbReference>
<sequence>MTTTQDPTIAVKSPRSLQEGTPSSSLGSHSERQQQTPRLPKEGSQHLESTSSDRRPAADTSFDLPIRDAYTEGRTHGEGEAAQAPSVSPEVAAVEILRPCVDLSRSTTIIARPEDWFRDPDSLSIKGISLHSIVSAIQGRPVEAGLVVRAFRRTGRTPVATRPMPTRTRTEGQMSDRSPSSEPKRRRTLSIIEEARVEPSGISSDPRPTANRVPNFLETEARNHNLLGASLTSSERTSETASASDLVATPREHSPATRASSTPAPMEIDSEEEAFHNEIMSDTTDETDDDSMYGDEVESNYSEPDPFNCMAKEQTSVTPSGVDAWVKSVANDTTGSNTPAGNSSGGFQGHIYAHHVRDRCPRCYATFKFAKDFDQHLRRDPYCEQVPDPGTSICISRDTERKVKCRVGNQGKPDDELWTNLWKLLFPNSDEVPSPYCDVPLASRLPKNELLKLLHDNLSESVPYEIDRKLSDYQPSLGISPSLQKIIKDVSKEVMTAKLTLFIKSLEETGGVPQTTSSGLVPEVGPPSTTAENTPFTADESTHINGGGENTPSQYLTYYEYGQDGQDSRAPLAPFAIAARNARQRDLVFFDAVAVKRVEEEAFAIRNATEDIMTPANAFETHVGKFWLVYSTRAYMRARFELAGPCLLATGTLDGVQQALEHLLDMLKLSRSDNMGLRDIIPAIMLRLDQDRECYDFIRWWSVHDSPGDDLWADSDAPYLIPGGANILSEPDFIDESFPSLDHLNVLLLLELRLVVDIRNLKICHKVLAASKLPEDLWRNIELATLRSPLSSLYQRLSPDALTTAGEVHLEHAQKLGSQLHRANSSFMFALFDPDEALSRVVESYSFGSWEEMVLTLQNSHAAWSGSEGVLDLLRDARLCAALSSEDEMEDMMDTDTFRSGEGRDRTIEELLEDVSVNRLWGYLEDAYANAYWLGPWSDRPSEQRREEARRLWDEEDDDYFGYGTGDSDAQIMGPLVAILPFLGFLGFYGPTMDIVKFFKGPPPDTKTSLEIGLGMSQPDRDGKFIKSDASGKLGSVILFNTNGDFIGYHHFHGERRKAFLKKHDKKYNRIPEGTVPSIKPQMYKDQQTMYTVFNGGEVPVCVAWATLTMPGGGGYLWTGDTGELCGEDWYFSGLHGAGFAGIDGYEPKCIWISSSYTKECPNSGFQIHWPSYKPQKRPGATGDGKESYFMPSFQEMLHRTCDPDGAVFRTHKYPDIYTANIVGYQHHIKHYPRLTQNPGQQFEQDAEKSERPQHAPNFTRVDYEKTLAKFAERARRKGGDRTTMKKPWEKCERITIRQENKRRAKALMNGEKYKYKKFGQAGCPRSRRVKSLFKRPWGKEGYLDVGEGPPRHSKRQQDGGNETAALNGTSTARDRASASQNLLGPENPFNWLVVDSFVGNSAAYLCSSKSSRGPDFANAKEKMFCDMSDKTLHPFCADNGKKTADGRPCFDLESQQLVRGGIVKRDSPYAAVMDWRFRKGRDGAKPRRIISMDPLGSSLLYRKNGRAQACEPCRKRKVGCDHGQPVCSRCRKGKNPEACEYIVESPTRKRSRETSSPPPVASLVKVHRTSHAEPRSSRLPSPNSTSSIAVVTRPVSVPKDAVAVYGFQTPDNASPQPVNTAPGFLGFTSFSGIYDEARSNLSLLHPQTVTVSLDFEARKDPKEARRSQMLTPAVLETCLVVLRHIPDEKRGRSLFKAHYNLCDGWTQPVALKTLNALYKVYGDYFDESRDDVKLAKLAHIICENTRRPFSENERDPVKWAAQFSGLSCWQYHAESVSLMTFLGLHAETNTEPYIPSLASETRRRLFYCVYNIDKVVSSFVGRPPMISRRYFSTPPPLDLRDEYLLADEATMMEGVAALDANGWNTEGALYPTTIIRARVKMASIRDEIMEIAVGNGTTSIEALLNIKAQHLAIWASFPDVLILKPDDIKDASLEMATLYSRIIIRLEYLQNLFFLERLLVRRGHNSSGELLSVSFDMVTTTLMTWTNMDRLGIVQSDLKWLVMAFAAPGGGILCLELLEPTLHGTHPGNPSIDRSRIVQKLSLLVGFLEWVGDEAPNGNLCAHCRALVQHVLDQTLNPPPEGAPGLEMADFDFSTQTDFNFELLDTFDWLRPENMPAA</sequence>
<dbReference type="InterPro" id="IPR007219">
    <property type="entry name" value="XnlR_reg_dom"/>
</dbReference>
<feature type="domain" description="Zn(2)-C6 fungal-type" evidence="5">
    <location>
        <begin position="1510"/>
        <end position="1542"/>
    </location>
</feature>
<feature type="compositionally biased region" description="Basic and acidic residues" evidence="4">
    <location>
        <begin position="65"/>
        <end position="79"/>
    </location>
</feature>
<dbReference type="STRING" id="100787.A0A0G4LBF4"/>
<dbReference type="GO" id="GO:0006351">
    <property type="term" value="P:DNA-templated transcription"/>
    <property type="evidence" value="ECO:0007669"/>
    <property type="project" value="InterPro"/>
</dbReference>
<feature type="compositionally biased region" description="Polar residues" evidence="4">
    <location>
        <begin position="171"/>
        <end position="181"/>
    </location>
</feature>
<protein>
    <recommendedName>
        <fullName evidence="5">Zn(2)-C6 fungal-type domain-containing protein</fullName>
    </recommendedName>
</protein>
<feature type="compositionally biased region" description="Polar residues" evidence="4">
    <location>
        <begin position="15"/>
        <end position="37"/>
    </location>
</feature>
<proteinExistence type="predicted"/>
<feature type="compositionally biased region" description="Polar residues" evidence="4">
    <location>
        <begin position="527"/>
        <end position="536"/>
    </location>
</feature>
<evidence type="ECO:0000256" key="4">
    <source>
        <dbReference type="SAM" id="MobiDB-lite"/>
    </source>
</evidence>
<feature type="region of interest" description="Disordered" evidence="4">
    <location>
        <begin position="1341"/>
        <end position="1381"/>
    </location>
</feature>
<feature type="region of interest" description="Disordered" evidence="4">
    <location>
        <begin position="1"/>
        <end position="89"/>
    </location>
</feature>
<reference evidence="6 7" key="1">
    <citation type="submission" date="2015-05" db="EMBL/GenBank/DDBJ databases">
        <authorList>
            <person name="Wang D.B."/>
            <person name="Wang M."/>
        </authorList>
    </citation>
    <scope>NUCLEOTIDE SEQUENCE [LARGE SCALE GENOMIC DNA]</scope>
    <source>
        <strain evidence="6">VL1</strain>
    </source>
</reference>
<feature type="region of interest" description="Disordered" evidence="4">
    <location>
        <begin position="512"/>
        <end position="551"/>
    </location>
</feature>
<dbReference type="PANTHER" id="PTHR31001">
    <property type="entry name" value="UNCHARACTERIZED TRANSCRIPTIONAL REGULATORY PROTEIN"/>
    <property type="match status" value="1"/>
</dbReference>
<comment type="subcellular location">
    <subcellularLocation>
        <location evidence="1">Nucleus</location>
    </subcellularLocation>
</comment>
<dbReference type="Gene3D" id="4.10.240.10">
    <property type="entry name" value="Zn(2)-C6 fungal-type DNA-binding domain"/>
    <property type="match status" value="1"/>
</dbReference>
<dbReference type="CDD" id="cd00067">
    <property type="entry name" value="GAL4"/>
    <property type="match status" value="1"/>
</dbReference>
<feature type="region of interest" description="Disordered" evidence="4">
    <location>
        <begin position="158"/>
        <end position="212"/>
    </location>
</feature>
<feature type="compositionally biased region" description="Low complexity" evidence="4">
    <location>
        <begin position="229"/>
        <end position="244"/>
    </location>
</feature>
<dbReference type="SUPFAM" id="SSF57701">
    <property type="entry name" value="Zn2/Cys6 DNA-binding domain"/>
    <property type="match status" value="1"/>
</dbReference>
<keyword evidence="3" id="KW-0539">Nucleus</keyword>
<evidence type="ECO:0000259" key="5">
    <source>
        <dbReference type="PROSITE" id="PS50048"/>
    </source>
</evidence>
<keyword evidence="2" id="KW-0479">Metal-binding</keyword>
<evidence type="ECO:0000256" key="3">
    <source>
        <dbReference type="ARBA" id="ARBA00023242"/>
    </source>
</evidence>
<dbReference type="GO" id="GO:0003677">
    <property type="term" value="F:DNA binding"/>
    <property type="evidence" value="ECO:0007669"/>
    <property type="project" value="InterPro"/>
</dbReference>
<evidence type="ECO:0000256" key="1">
    <source>
        <dbReference type="ARBA" id="ARBA00004123"/>
    </source>
</evidence>
<dbReference type="SMART" id="SM00906">
    <property type="entry name" value="Fungal_trans"/>
    <property type="match status" value="1"/>
</dbReference>
<dbReference type="GO" id="GO:0000981">
    <property type="term" value="F:DNA-binding transcription factor activity, RNA polymerase II-specific"/>
    <property type="evidence" value="ECO:0007669"/>
    <property type="project" value="InterPro"/>
</dbReference>
<dbReference type="GO" id="GO:0005634">
    <property type="term" value="C:nucleus"/>
    <property type="evidence" value="ECO:0007669"/>
    <property type="project" value="UniProtKB-SubCell"/>
</dbReference>
<keyword evidence="7" id="KW-1185">Reference proteome</keyword>
<dbReference type="Proteomes" id="UP000044602">
    <property type="component" value="Unassembled WGS sequence"/>
</dbReference>
<dbReference type="Pfam" id="PF04082">
    <property type="entry name" value="Fungal_trans"/>
    <property type="match status" value="1"/>
</dbReference>
<dbReference type="EMBL" id="CVQH01010224">
    <property type="protein sequence ID" value="CRK19060.1"/>
    <property type="molecule type" value="Genomic_DNA"/>
</dbReference>
<dbReference type="GO" id="GO:0008270">
    <property type="term" value="F:zinc ion binding"/>
    <property type="evidence" value="ECO:0007669"/>
    <property type="project" value="InterPro"/>
</dbReference>
<feature type="region of interest" description="Disordered" evidence="4">
    <location>
        <begin position="281"/>
        <end position="315"/>
    </location>
</feature>
<dbReference type="InterPro" id="IPR036864">
    <property type="entry name" value="Zn2-C6_fun-type_DNA-bd_sf"/>
</dbReference>
<feature type="compositionally biased region" description="Polar residues" evidence="4">
    <location>
        <begin position="1359"/>
        <end position="1381"/>
    </location>
</feature>
<feature type="region of interest" description="Disordered" evidence="4">
    <location>
        <begin position="228"/>
        <end position="266"/>
    </location>
</feature>
<feature type="compositionally biased region" description="Acidic residues" evidence="4">
    <location>
        <begin position="283"/>
        <end position="298"/>
    </location>
</feature>
<dbReference type="InterPro" id="IPR001138">
    <property type="entry name" value="Zn2Cys6_DnaBD"/>
</dbReference>
<accession>A0A0G4LBF4</accession>
<feature type="compositionally biased region" description="Low complexity" evidence="4">
    <location>
        <begin position="1578"/>
        <end position="1587"/>
    </location>
</feature>
<dbReference type="CDD" id="cd12148">
    <property type="entry name" value="fungal_TF_MHR"/>
    <property type="match status" value="1"/>
</dbReference>
<dbReference type="PANTHER" id="PTHR31001:SF40">
    <property type="entry name" value="ZN(II)2CYS6 TRANSCRIPTION FACTOR (EUROFUNG)"/>
    <property type="match status" value="1"/>
</dbReference>
<feature type="region of interest" description="Disordered" evidence="4">
    <location>
        <begin position="1546"/>
        <end position="1587"/>
    </location>
</feature>
<dbReference type="SMART" id="SM00066">
    <property type="entry name" value="GAL4"/>
    <property type="match status" value="1"/>
</dbReference>
<dbReference type="PROSITE" id="PS50048">
    <property type="entry name" value="ZN2_CY6_FUNGAL_2"/>
    <property type="match status" value="1"/>
</dbReference>
<organism evidence="6 7">
    <name type="scientific">Verticillium longisporum</name>
    <name type="common">Verticillium dahliae var. longisporum</name>
    <dbReference type="NCBI Taxonomy" id="100787"/>
    <lineage>
        <taxon>Eukaryota</taxon>
        <taxon>Fungi</taxon>
        <taxon>Dikarya</taxon>
        <taxon>Ascomycota</taxon>
        <taxon>Pezizomycotina</taxon>
        <taxon>Sordariomycetes</taxon>
        <taxon>Hypocreomycetidae</taxon>
        <taxon>Glomerellales</taxon>
        <taxon>Plectosphaerellaceae</taxon>
        <taxon>Verticillium</taxon>
    </lineage>
</organism>
<gene>
    <name evidence="6" type="ORF">BN1708_012513</name>
</gene>
<feature type="compositionally biased region" description="Basic and acidic residues" evidence="4">
    <location>
        <begin position="39"/>
        <end position="57"/>
    </location>
</feature>
<evidence type="ECO:0000256" key="2">
    <source>
        <dbReference type="ARBA" id="ARBA00022723"/>
    </source>
</evidence>
<dbReference type="InterPro" id="IPR050613">
    <property type="entry name" value="Sec_Metabolite_Reg"/>
</dbReference>
<evidence type="ECO:0000313" key="6">
    <source>
        <dbReference type="EMBL" id="CRK19060.1"/>
    </source>
</evidence>